<feature type="non-terminal residue" evidence="1">
    <location>
        <position position="1"/>
    </location>
</feature>
<reference evidence="1" key="1">
    <citation type="submission" date="2009-11" db="EMBL/GenBank/DDBJ databases">
        <authorList>
            <consortium name="US DOE Joint Genome Institute (JGI-PGF)"/>
            <person name="Ottilar R."/>
            <person name="Schmutz J."/>
            <person name="Salamov A."/>
            <person name="Cheng J.F."/>
            <person name="Lucas S."/>
            <person name="Pitluck S."/>
            <person name="Gundlach H."/>
            <person name="Guo Y."/>
            <person name="Haberer G."/>
            <person name="Nasrallah J."/>
            <person name="Mayer K.F.X."/>
            <person name="van de Peer Y."/>
            <person name="Weigel D."/>
            <person name="Grigoriev I.V."/>
        </authorList>
    </citation>
    <scope>NUCLEOTIDE SEQUENCE</scope>
    <source>
        <strain evidence="1">Nigerian</strain>
    </source>
</reference>
<dbReference type="AlphaFoldDB" id="A0A1B8Y6F1"/>
<name>A0A1B8Y6F1_XENTR</name>
<dbReference type="EMBL" id="KV460412">
    <property type="protein sequence ID" value="OCA18533.1"/>
    <property type="molecule type" value="Genomic_DNA"/>
</dbReference>
<protein>
    <submittedName>
        <fullName evidence="1">Uncharacterized protein</fullName>
    </submittedName>
</protein>
<reference evidence="1" key="3">
    <citation type="submission" date="2016-05" db="EMBL/GenBank/DDBJ databases">
        <title>WGS assembly of Xenopus tropicalis.</title>
        <authorList>
            <person name="Sessions A."/>
            <person name="Jenkins J."/>
            <person name="Mitros T."/>
            <person name="Lyons J.T."/>
            <person name="Dichmann D.S."/>
            <person name="Robert J."/>
            <person name="Harland R.M."/>
            <person name="Rokhsar D.S."/>
        </authorList>
    </citation>
    <scope>NUCLEOTIDE SEQUENCE</scope>
    <source>
        <strain evidence="1">Nigerian</strain>
    </source>
</reference>
<reference evidence="1" key="2">
    <citation type="journal article" date="2010" name="Science">
        <title>The genome of the Western clawed frog Xenopus tropicalis.</title>
        <authorList>
            <person name="Hellsten U."/>
            <person name="Harland R.M."/>
            <person name="Gilchrist M.J."/>
            <person name="Hendrix D."/>
            <person name="Jurka J."/>
            <person name="Kapitonov V."/>
            <person name="Ovcharenko I."/>
            <person name="Putnam N.H."/>
            <person name="Shu S."/>
            <person name="Taher L."/>
            <person name="Blitz I.L."/>
            <person name="Blumberg B."/>
            <person name="Dichmann D.S."/>
            <person name="Dubchak I."/>
            <person name="Amaya E."/>
            <person name="Detter J.C."/>
            <person name="Fletcher R."/>
            <person name="Gerhard D.S."/>
            <person name="Goodstein D."/>
            <person name="Graves T."/>
            <person name="Grigoriev I.V."/>
            <person name="Grimwood J."/>
            <person name="Kawashima T."/>
            <person name="Lindquist E."/>
            <person name="Lucas S.M."/>
            <person name="Mead P.E."/>
            <person name="Mitros T."/>
            <person name="Ogino H."/>
            <person name="Ohta Y."/>
            <person name="Poliakov A.V."/>
            <person name="Pollet N."/>
            <person name="Robert J."/>
            <person name="Salamov A."/>
            <person name="Sater A.K."/>
            <person name="Schmutz J."/>
            <person name="Terry A."/>
            <person name="Vize P.D."/>
            <person name="Warren W.C."/>
            <person name="Wells D."/>
            <person name="Wills A."/>
            <person name="Wilson R.K."/>
            <person name="Zimmerman L.B."/>
            <person name="Zorn A.M."/>
            <person name="Grainger R."/>
            <person name="Grammer T."/>
            <person name="Khokha M.K."/>
            <person name="Richardson P.M."/>
            <person name="Rokhsar D.S."/>
        </authorList>
    </citation>
    <scope>NUCLEOTIDE SEQUENCE [LARGE SCALE GENOMIC DNA]</scope>
    <source>
        <strain evidence="1">Nigerian</strain>
    </source>
</reference>
<organism evidence="1">
    <name type="scientific">Xenopus tropicalis</name>
    <name type="common">Western clawed frog</name>
    <name type="synonym">Silurana tropicalis</name>
    <dbReference type="NCBI Taxonomy" id="8364"/>
    <lineage>
        <taxon>Eukaryota</taxon>
        <taxon>Metazoa</taxon>
        <taxon>Chordata</taxon>
        <taxon>Craniata</taxon>
        <taxon>Vertebrata</taxon>
        <taxon>Euteleostomi</taxon>
        <taxon>Amphibia</taxon>
        <taxon>Batrachia</taxon>
        <taxon>Anura</taxon>
        <taxon>Pipoidea</taxon>
        <taxon>Pipidae</taxon>
        <taxon>Xenopodinae</taxon>
        <taxon>Xenopus</taxon>
        <taxon>Silurana</taxon>
    </lineage>
</organism>
<evidence type="ECO:0000313" key="1">
    <source>
        <dbReference type="EMBL" id="OCA18533.1"/>
    </source>
</evidence>
<feature type="non-terminal residue" evidence="1">
    <location>
        <position position="31"/>
    </location>
</feature>
<proteinExistence type="predicted"/>
<gene>
    <name evidence="1" type="ORF">XENTR_v900308024mg</name>
</gene>
<sequence length="31" mass="3458">SAPGFPNFPMFLEKRMCRSDVTPAAFDVPQT</sequence>
<accession>A0A1B8Y6F1</accession>